<gene>
    <name evidence="5" type="ORF">ACFFVB_15995</name>
</gene>
<accession>A0ABV5F622</accession>
<dbReference type="PANTHER" id="PTHR22550:SF14">
    <property type="entry name" value="VWFA DOMAIN-CONTAINING PROTEIN"/>
    <property type="match status" value="1"/>
</dbReference>
<evidence type="ECO:0000256" key="2">
    <source>
        <dbReference type="SAM" id="MobiDB-lite"/>
    </source>
</evidence>
<reference evidence="5 6" key="1">
    <citation type="submission" date="2024-09" db="EMBL/GenBank/DDBJ databases">
        <authorList>
            <person name="Sun Q."/>
            <person name="Mori K."/>
        </authorList>
    </citation>
    <scope>NUCLEOTIDE SEQUENCE [LARGE SCALE GENOMIC DNA]</scope>
    <source>
        <strain evidence="5 6">CECT 8286</strain>
    </source>
</reference>
<dbReference type="Pfam" id="PF13181">
    <property type="entry name" value="TPR_8"/>
    <property type="match status" value="1"/>
</dbReference>
<keyword evidence="6" id="KW-1185">Reference proteome</keyword>
<proteinExistence type="predicted"/>
<keyword evidence="3" id="KW-1133">Transmembrane helix</keyword>
<keyword evidence="3" id="KW-0812">Transmembrane</keyword>
<organism evidence="5 6">
    <name type="scientific">Formosa undariae</name>
    <dbReference type="NCBI Taxonomy" id="1325436"/>
    <lineage>
        <taxon>Bacteria</taxon>
        <taxon>Pseudomonadati</taxon>
        <taxon>Bacteroidota</taxon>
        <taxon>Flavobacteriia</taxon>
        <taxon>Flavobacteriales</taxon>
        <taxon>Flavobacteriaceae</taxon>
        <taxon>Formosa</taxon>
    </lineage>
</organism>
<dbReference type="Pfam" id="PF13519">
    <property type="entry name" value="VWA_2"/>
    <property type="match status" value="1"/>
</dbReference>
<dbReference type="Pfam" id="PF13174">
    <property type="entry name" value="TPR_6"/>
    <property type="match status" value="1"/>
</dbReference>
<keyword evidence="3" id="KW-0472">Membrane</keyword>
<dbReference type="InterPro" id="IPR050768">
    <property type="entry name" value="UPF0353/GerABKA_families"/>
</dbReference>
<evidence type="ECO:0000313" key="5">
    <source>
        <dbReference type="EMBL" id="MFB9054593.1"/>
    </source>
</evidence>
<feature type="transmembrane region" description="Helical" evidence="3">
    <location>
        <begin position="63"/>
        <end position="84"/>
    </location>
</feature>
<evidence type="ECO:0000259" key="4">
    <source>
        <dbReference type="Pfam" id="PF13519"/>
    </source>
</evidence>
<dbReference type="InterPro" id="IPR036465">
    <property type="entry name" value="vWFA_dom_sf"/>
</dbReference>
<sequence>MKDIDWDKFHFLRPEYLWMAIPMAIIILLGILFYGENNSWKKHIAKHLQPYVIQKGTTWKSRLLHASLLLLFGLGFLGFLGPTWSEEKAPAKKVSSKLVIALDLSQSMLTADVSPNRLERAKFKINDLLKANPRAETALIVFSGSAHTVVPFTTDYKIIQDNLDGLQPHMMPASGTGFNMLFDKLQSLFIDNKAPGQIVLITDDLEGIDSQAVSAFVQENNVTLNIYPFASEMGGNVPSFSNHKYDLKIKGKTITSALQTDNLNALRGIDKVKIMDLTLDKSDVTIFAETVSDHLIFEEKPKNEDENWEDQGYWLIIPVMVLFLFSFRKGWSLLTIVLLVSLSSCSFTDEDSTKESKDFQFKDLWYTKEYQAQEEFDNQNYITAAEGFKDPLRQGVAYYKGGDYTKARQAFEKDSTPNGQYNLGLAYAKLGNLEKAQAIFTTLVKNDPSMEQANRNLQNINEVLAGVSKMSVEESTVEGEKPQAQNEQNTSPEDLSGGGQKATKKDMEKERLEETVETGKRKGKELDELPDDFKSGKGAIPKNILMRKVDDDPALFLTHKFKYQVKKKQVEVEKTQTTW</sequence>
<protein>
    <submittedName>
        <fullName evidence="5">VWA domain-containing protein</fullName>
    </submittedName>
</protein>
<dbReference type="SUPFAM" id="SSF48452">
    <property type="entry name" value="TPR-like"/>
    <property type="match status" value="1"/>
</dbReference>
<dbReference type="EMBL" id="JBHMEZ010000014">
    <property type="protein sequence ID" value="MFB9054593.1"/>
    <property type="molecule type" value="Genomic_DNA"/>
</dbReference>
<feature type="compositionally biased region" description="Basic and acidic residues" evidence="2">
    <location>
        <begin position="503"/>
        <end position="535"/>
    </location>
</feature>
<evidence type="ECO:0000256" key="3">
    <source>
        <dbReference type="SAM" id="Phobius"/>
    </source>
</evidence>
<feature type="domain" description="VWFA" evidence="4">
    <location>
        <begin position="98"/>
        <end position="204"/>
    </location>
</feature>
<comment type="caution">
    <text evidence="5">The sequence shown here is derived from an EMBL/GenBank/DDBJ whole genome shotgun (WGS) entry which is preliminary data.</text>
</comment>
<dbReference type="Gene3D" id="3.40.50.410">
    <property type="entry name" value="von Willebrand factor, type A domain"/>
    <property type="match status" value="1"/>
</dbReference>
<keyword evidence="1" id="KW-0802">TPR repeat</keyword>
<dbReference type="Gene3D" id="1.25.40.10">
    <property type="entry name" value="Tetratricopeptide repeat domain"/>
    <property type="match status" value="1"/>
</dbReference>
<feature type="repeat" description="TPR" evidence="1">
    <location>
        <begin position="417"/>
        <end position="450"/>
    </location>
</feature>
<feature type="compositionally biased region" description="Polar residues" evidence="2">
    <location>
        <begin position="483"/>
        <end position="493"/>
    </location>
</feature>
<feature type="transmembrane region" description="Helical" evidence="3">
    <location>
        <begin position="16"/>
        <end position="34"/>
    </location>
</feature>
<dbReference type="Proteomes" id="UP001589605">
    <property type="component" value="Unassembled WGS sequence"/>
</dbReference>
<evidence type="ECO:0000256" key="1">
    <source>
        <dbReference type="PROSITE-ProRule" id="PRU00339"/>
    </source>
</evidence>
<dbReference type="InterPro" id="IPR011990">
    <property type="entry name" value="TPR-like_helical_dom_sf"/>
</dbReference>
<dbReference type="PROSITE" id="PS50005">
    <property type="entry name" value="TPR"/>
    <property type="match status" value="1"/>
</dbReference>
<dbReference type="SUPFAM" id="SSF53300">
    <property type="entry name" value="vWA-like"/>
    <property type="match status" value="1"/>
</dbReference>
<evidence type="ECO:0000313" key="6">
    <source>
        <dbReference type="Proteomes" id="UP001589605"/>
    </source>
</evidence>
<dbReference type="RefSeq" id="WP_382384233.1">
    <property type="nucleotide sequence ID" value="NZ_JBHMEZ010000014.1"/>
</dbReference>
<dbReference type="InterPro" id="IPR019734">
    <property type="entry name" value="TPR_rpt"/>
</dbReference>
<name>A0ABV5F622_9FLAO</name>
<feature type="region of interest" description="Disordered" evidence="2">
    <location>
        <begin position="471"/>
        <end position="538"/>
    </location>
</feature>
<dbReference type="PANTHER" id="PTHR22550">
    <property type="entry name" value="SPORE GERMINATION PROTEIN"/>
    <property type="match status" value="1"/>
</dbReference>
<dbReference type="InterPro" id="IPR002035">
    <property type="entry name" value="VWF_A"/>
</dbReference>